<name>A0A7V8NWX8_9BACT</name>
<dbReference type="EMBL" id="JACDQQ010002797">
    <property type="protein sequence ID" value="MBA0089019.1"/>
    <property type="molecule type" value="Genomic_DNA"/>
</dbReference>
<evidence type="ECO:0000256" key="1">
    <source>
        <dbReference type="SAM" id="SignalP"/>
    </source>
</evidence>
<dbReference type="InterPro" id="IPR001279">
    <property type="entry name" value="Metallo-B-lactamas"/>
</dbReference>
<feature type="non-terminal residue" evidence="3">
    <location>
        <position position="286"/>
    </location>
</feature>
<accession>A0A7V8NWX8</accession>
<dbReference type="Pfam" id="PF00753">
    <property type="entry name" value="Lactamase_B"/>
    <property type="match status" value="1"/>
</dbReference>
<proteinExistence type="predicted"/>
<gene>
    <name evidence="3" type="ORF">HRJ53_28855</name>
</gene>
<protein>
    <submittedName>
        <fullName evidence="3">MBL fold metallo-hydrolase</fullName>
    </submittedName>
</protein>
<feature type="signal peptide" evidence="1">
    <location>
        <begin position="1"/>
        <end position="35"/>
    </location>
</feature>
<dbReference type="SMART" id="SM00849">
    <property type="entry name" value="Lactamase_B"/>
    <property type="match status" value="1"/>
</dbReference>
<dbReference type="InterPro" id="IPR006311">
    <property type="entry name" value="TAT_signal"/>
</dbReference>
<comment type="caution">
    <text evidence="3">The sequence shown here is derived from an EMBL/GenBank/DDBJ whole genome shotgun (WGS) entry which is preliminary data.</text>
</comment>
<evidence type="ECO:0000313" key="3">
    <source>
        <dbReference type="EMBL" id="MBA0089019.1"/>
    </source>
</evidence>
<dbReference type="AlphaFoldDB" id="A0A7V8NWX8"/>
<dbReference type="Proteomes" id="UP000567293">
    <property type="component" value="Unassembled WGS sequence"/>
</dbReference>
<feature type="domain" description="Metallo-beta-lactamase" evidence="2">
    <location>
        <begin position="78"/>
        <end position="277"/>
    </location>
</feature>
<evidence type="ECO:0000313" key="4">
    <source>
        <dbReference type="Proteomes" id="UP000567293"/>
    </source>
</evidence>
<organism evidence="3 4">
    <name type="scientific">Candidatus Acidiferrum panamense</name>
    <dbReference type="NCBI Taxonomy" id="2741543"/>
    <lineage>
        <taxon>Bacteria</taxon>
        <taxon>Pseudomonadati</taxon>
        <taxon>Acidobacteriota</taxon>
        <taxon>Terriglobia</taxon>
        <taxon>Candidatus Acidiferrales</taxon>
        <taxon>Candidatus Acidiferrum</taxon>
    </lineage>
</organism>
<keyword evidence="1" id="KW-0732">Signal</keyword>
<dbReference type="Gene3D" id="3.60.15.10">
    <property type="entry name" value="Ribonuclease Z/Hydroxyacylglutathione hydrolase-like"/>
    <property type="match status" value="1"/>
</dbReference>
<dbReference type="SUPFAM" id="SSF56281">
    <property type="entry name" value="Metallo-hydrolase/oxidoreductase"/>
    <property type="match status" value="1"/>
</dbReference>
<reference evidence="3" key="1">
    <citation type="submission" date="2020-06" db="EMBL/GenBank/DDBJ databases">
        <title>Legume-microbial interactions unlock mineral nutrients during tropical forest succession.</title>
        <authorList>
            <person name="Epihov D.Z."/>
        </authorList>
    </citation>
    <scope>NUCLEOTIDE SEQUENCE [LARGE SCALE GENOMIC DNA]</scope>
    <source>
        <strain evidence="3">Pan2503</strain>
    </source>
</reference>
<feature type="chain" id="PRO_5030509416" evidence="1">
    <location>
        <begin position="36"/>
        <end position="286"/>
    </location>
</feature>
<keyword evidence="4" id="KW-1185">Reference proteome</keyword>
<dbReference type="PROSITE" id="PS51318">
    <property type="entry name" value="TAT"/>
    <property type="match status" value="1"/>
</dbReference>
<dbReference type="InterPro" id="IPR036866">
    <property type="entry name" value="RibonucZ/Hydroxyglut_hydro"/>
</dbReference>
<sequence length="286" mass="30598">MHFTCGFSRREFLARTSCFGAFYALAMRIPLPALAADLAGDPRISQTPLVDKGFAAVRKIGNGLYATISDYSKGTTTVCNGGFLIGKDAALLLEGFTTPTGAAFQMDALRMVSQVPVKAALDTHYHFDHSMGNSFYGVNNIPLWAHSSAAKRIVESYSPMQGADKEAVLAPLEKAVKDAKSDAQRAHAQSDLGAVTSVFQVASSSVLCLPNHPLDPAKLPMSIDLGGLTVVLESHPGHSGTDVIARVPAENVVYTGDLLFRGWYPVCFDEKATISGWRATLKKFAS</sequence>
<dbReference type="GO" id="GO:0016787">
    <property type="term" value="F:hydrolase activity"/>
    <property type="evidence" value="ECO:0007669"/>
    <property type="project" value="UniProtKB-KW"/>
</dbReference>
<evidence type="ECO:0000259" key="2">
    <source>
        <dbReference type="SMART" id="SM00849"/>
    </source>
</evidence>